<dbReference type="InterPro" id="IPR004821">
    <property type="entry name" value="Cyt_trans-like"/>
</dbReference>
<dbReference type="Gene3D" id="3.40.50.620">
    <property type="entry name" value="HUPs"/>
    <property type="match status" value="1"/>
</dbReference>
<dbReference type="Proteomes" id="UP000037923">
    <property type="component" value="Unassembled WGS sequence"/>
</dbReference>
<dbReference type="VEuPathDB" id="TriTrypDB:LpyrH10_21_1510"/>
<dbReference type="OrthoDB" id="422187at2759"/>
<dbReference type="EMBL" id="LGTL01000021">
    <property type="protein sequence ID" value="KPA76286.1"/>
    <property type="molecule type" value="Genomic_DNA"/>
</dbReference>
<dbReference type="InterPro" id="IPR051182">
    <property type="entry name" value="Euk_NMN_adenylyltrnsfrase"/>
</dbReference>
<evidence type="ECO:0000259" key="1">
    <source>
        <dbReference type="Pfam" id="PF01467"/>
    </source>
</evidence>
<organism evidence="2 3">
    <name type="scientific">Leptomonas pyrrhocoris</name>
    <name type="common">Firebug parasite</name>
    <dbReference type="NCBI Taxonomy" id="157538"/>
    <lineage>
        <taxon>Eukaryota</taxon>
        <taxon>Discoba</taxon>
        <taxon>Euglenozoa</taxon>
        <taxon>Kinetoplastea</taxon>
        <taxon>Metakinetoplastina</taxon>
        <taxon>Trypanosomatida</taxon>
        <taxon>Trypanosomatidae</taxon>
        <taxon>Leishmaniinae</taxon>
        <taxon>Leptomonas</taxon>
    </lineage>
</organism>
<dbReference type="Pfam" id="PF01467">
    <property type="entry name" value="CTP_transf_like"/>
    <property type="match status" value="1"/>
</dbReference>
<comment type="caution">
    <text evidence="2">The sequence shown here is derived from an EMBL/GenBank/DDBJ whole genome shotgun (WGS) entry which is preliminary data.</text>
</comment>
<sequence>MDASSPLRATYTLRAEKLRSLTTCDTALSTSPQPAVIAICGSFNPIHNAHFKLYRAAKTALEAHGTYTVLGGFFSPVSDAYGKSGLKSAAQRVRIADDAVRDHAELNVDAWECLQPTYTRTLYVLQQLEMHVNAWYAQHEANAVAQLTAHGRRVRVVFVCGADLFSSFWRPGCWPLGLLKQLLDAFPLVVVYRDSEGEVRCAEDFERVCRTAPVLTETAADGTTAELNIGAYKFTFAQFEQPDSTSSTAVREVAAAMAKARSGDAAALDKLRGELASMVPANAVSSIEECYGGG</sequence>
<dbReference type="GeneID" id="26908300"/>
<dbReference type="GO" id="GO:0000309">
    <property type="term" value="F:nicotinamide-nucleotide adenylyltransferase activity"/>
    <property type="evidence" value="ECO:0007669"/>
    <property type="project" value="TreeGrafter"/>
</dbReference>
<dbReference type="RefSeq" id="XP_015654723.1">
    <property type="nucleotide sequence ID" value="XM_015806852.1"/>
</dbReference>
<dbReference type="GO" id="GO:0004515">
    <property type="term" value="F:nicotinate-nucleotide adenylyltransferase activity"/>
    <property type="evidence" value="ECO:0007669"/>
    <property type="project" value="TreeGrafter"/>
</dbReference>
<evidence type="ECO:0000313" key="2">
    <source>
        <dbReference type="EMBL" id="KPA76285.1"/>
    </source>
</evidence>
<dbReference type="RefSeq" id="XP_015654724.1">
    <property type="nucleotide sequence ID" value="XM_015806853.1"/>
</dbReference>
<reference evidence="2 3" key="1">
    <citation type="submission" date="2015-07" db="EMBL/GenBank/DDBJ databases">
        <title>High-quality genome of monoxenous trypanosomatid Leptomonas pyrrhocoris.</title>
        <authorList>
            <person name="Flegontov P."/>
            <person name="Butenko A."/>
            <person name="Firsov S."/>
            <person name="Vlcek C."/>
            <person name="Logacheva M.D."/>
            <person name="Field M."/>
            <person name="Filatov D."/>
            <person name="Flegontova O."/>
            <person name="Gerasimov E."/>
            <person name="Jackson A.P."/>
            <person name="Kelly S."/>
            <person name="Opperdoes F."/>
            <person name="O'Reilly A."/>
            <person name="Votypka J."/>
            <person name="Yurchenko V."/>
            <person name="Lukes J."/>
        </authorList>
    </citation>
    <scope>NUCLEOTIDE SEQUENCE [LARGE SCALE GENOMIC DNA]</scope>
    <source>
        <strain evidence="2">H10</strain>
    </source>
</reference>
<gene>
    <name evidence="2" type="ORF">ABB37_08015</name>
</gene>
<dbReference type="EMBL" id="LGTL01000021">
    <property type="protein sequence ID" value="KPA76284.1"/>
    <property type="molecule type" value="Genomic_DNA"/>
</dbReference>
<feature type="domain" description="Cytidyltransferase-like" evidence="1">
    <location>
        <begin position="39"/>
        <end position="252"/>
    </location>
</feature>
<name>A0A0M9FUD8_LEPPY</name>
<dbReference type="EMBL" id="LGTL01000021">
    <property type="protein sequence ID" value="KPA76285.1"/>
    <property type="molecule type" value="Genomic_DNA"/>
</dbReference>
<accession>A0A0M9FUD8</accession>
<dbReference type="SUPFAM" id="SSF52374">
    <property type="entry name" value="Nucleotidylyl transferase"/>
    <property type="match status" value="1"/>
</dbReference>
<dbReference type="GO" id="GO:0009435">
    <property type="term" value="P:NAD+ biosynthetic process"/>
    <property type="evidence" value="ECO:0007669"/>
    <property type="project" value="TreeGrafter"/>
</dbReference>
<dbReference type="RefSeq" id="XP_015654725.1">
    <property type="nucleotide sequence ID" value="XM_015806854.1"/>
</dbReference>
<evidence type="ECO:0000313" key="3">
    <source>
        <dbReference type="Proteomes" id="UP000037923"/>
    </source>
</evidence>
<dbReference type="InterPro" id="IPR014729">
    <property type="entry name" value="Rossmann-like_a/b/a_fold"/>
</dbReference>
<dbReference type="OMA" id="DTWECQQ"/>
<keyword evidence="3" id="KW-1185">Reference proteome</keyword>
<dbReference type="PANTHER" id="PTHR12039">
    <property type="entry name" value="NICOTINAMIDE MONONUCLEOTIDE ADENYLYLTRANSFERASE"/>
    <property type="match status" value="1"/>
</dbReference>
<dbReference type="AlphaFoldDB" id="A0A0M9FUD8"/>
<protein>
    <recommendedName>
        <fullName evidence="1">Cytidyltransferase-like domain-containing protein</fullName>
    </recommendedName>
</protein>
<dbReference type="PANTHER" id="PTHR12039:SF0">
    <property type="entry name" value="NICOTINAMIDE-NUCLEOTIDE ADENYLYLTRANSFERASE"/>
    <property type="match status" value="1"/>
</dbReference>
<proteinExistence type="predicted"/>